<keyword evidence="1" id="KW-0812">Transmembrane</keyword>
<feature type="transmembrane region" description="Helical" evidence="1">
    <location>
        <begin position="16"/>
        <end position="40"/>
    </location>
</feature>
<dbReference type="EMBL" id="JAJAGQ010000013">
    <property type="protein sequence ID" value="KAJ8545051.1"/>
    <property type="molecule type" value="Genomic_DNA"/>
</dbReference>
<keyword evidence="1" id="KW-1133">Transmembrane helix</keyword>
<protein>
    <submittedName>
        <fullName evidence="2">Uncharacterized protein</fullName>
    </submittedName>
</protein>
<name>A0A9Q1LWB8_9SOLA</name>
<evidence type="ECO:0000256" key="1">
    <source>
        <dbReference type="SAM" id="Phobius"/>
    </source>
</evidence>
<keyword evidence="3" id="KW-1185">Reference proteome</keyword>
<evidence type="ECO:0000313" key="2">
    <source>
        <dbReference type="EMBL" id="KAJ8545051.1"/>
    </source>
</evidence>
<proteinExistence type="predicted"/>
<organism evidence="2 3">
    <name type="scientific">Anisodus acutangulus</name>
    <dbReference type="NCBI Taxonomy" id="402998"/>
    <lineage>
        <taxon>Eukaryota</taxon>
        <taxon>Viridiplantae</taxon>
        <taxon>Streptophyta</taxon>
        <taxon>Embryophyta</taxon>
        <taxon>Tracheophyta</taxon>
        <taxon>Spermatophyta</taxon>
        <taxon>Magnoliopsida</taxon>
        <taxon>eudicotyledons</taxon>
        <taxon>Gunneridae</taxon>
        <taxon>Pentapetalae</taxon>
        <taxon>asterids</taxon>
        <taxon>lamiids</taxon>
        <taxon>Solanales</taxon>
        <taxon>Solanaceae</taxon>
        <taxon>Solanoideae</taxon>
        <taxon>Hyoscyameae</taxon>
        <taxon>Anisodus</taxon>
    </lineage>
</organism>
<gene>
    <name evidence="2" type="ORF">K7X08_017634</name>
</gene>
<keyword evidence="1" id="KW-0472">Membrane</keyword>
<dbReference type="Proteomes" id="UP001152561">
    <property type="component" value="Unassembled WGS sequence"/>
</dbReference>
<comment type="caution">
    <text evidence="2">The sequence shown here is derived from an EMBL/GenBank/DDBJ whole genome shotgun (WGS) entry which is preliminary data.</text>
</comment>
<sequence length="85" mass="9501">MGIRGFISISDPGSRFSLLLFSMLLAELPFFFGSWLLLLVSTLTRLMESISISVSFLPAALVHYSSQLSWHSGSFLHQHFPLVTL</sequence>
<evidence type="ECO:0000313" key="3">
    <source>
        <dbReference type="Proteomes" id="UP001152561"/>
    </source>
</evidence>
<dbReference type="AlphaFoldDB" id="A0A9Q1LWB8"/>
<accession>A0A9Q1LWB8</accession>
<reference evidence="3" key="1">
    <citation type="journal article" date="2023" name="Proc. Natl. Acad. Sci. U.S.A.">
        <title>Genomic and structural basis for evolution of tropane alkaloid biosynthesis.</title>
        <authorList>
            <person name="Wanga Y.-J."/>
            <person name="Taina T."/>
            <person name="Yua J.-Y."/>
            <person name="Lia J."/>
            <person name="Xua B."/>
            <person name="Chenc J."/>
            <person name="D'Auriad J.C."/>
            <person name="Huanga J.-P."/>
            <person name="Huanga S.-X."/>
        </authorList>
    </citation>
    <scope>NUCLEOTIDE SEQUENCE [LARGE SCALE GENOMIC DNA]</scope>
    <source>
        <strain evidence="3">cv. KIB-2019</strain>
    </source>
</reference>